<dbReference type="Pfam" id="PF08862">
    <property type="entry name" value="DUF1829"/>
    <property type="match status" value="1"/>
</dbReference>
<proteinExistence type="predicted"/>
<dbReference type="Proteomes" id="UP001193734">
    <property type="component" value="Unassembled WGS sequence"/>
</dbReference>
<evidence type="ECO:0000313" key="3">
    <source>
        <dbReference type="EMBL" id="NPE13506.1"/>
    </source>
</evidence>
<keyword evidence="4" id="KW-1185">Reference proteome</keyword>
<evidence type="ECO:0000259" key="1">
    <source>
        <dbReference type="Pfam" id="PF08861"/>
    </source>
</evidence>
<protein>
    <submittedName>
        <fullName evidence="3">DUF1828 domain-containing protein</fullName>
    </submittedName>
</protein>
<dbReference type="InterPro" id="IPR014961">
    <property type="entry name" value="DUF1829"/>
</dbReference>
<dbReference type="InterPro" id="IPR014960">
    <property type="entry name" value="DUF1828"/>
</dbReference>
<organism evidence="3 4">
    <name type="scientific">Xylanibacter rodentium</name>
    <dbReference type="NCBI Taxonomy" id="2736289"/>
    <lineage>
        <taxon>Bacteria</taxon>
        <taxon>Pseudomonadati</taxon>
        <taxon>Bacteroidota</taxon>
        <taxon>Bacteroidia</taxon>
        <taxon>Bacteroidales</taxon>
        <taxon>Prevotellaceae</taxon>
        <taxon>Xylanibacter</taxon>
    </lineage>
</organism>
<dbReference type="RefSeq" id="WP_172176026.1">
    <property type="nucleotide sequence ID" value="NZ_CASGIA010000004.1"/>
</dbReference>
<comment type="caution">
    <text evidence="3">The sequence shown here is derived from an EMBL/GenBank/DDBJ whole genome shotgun (WGS) entry which is preliminary data.</text>
</comment>
<dbReference type="Pfam" id="PF08861">
    <property type="entry name" value="DUF1828"/>
    <property type="match status" value="1"/>
</dbReference>
<accession>A0ABX2ATP6</accession>
<feature type="domain" description="DUF1829" evidence="2">
    <location>
        <begin position="161"/>
        <end position="249"/>
    </location>
</feature>
<name>A0ABX2ATP6_9BACT</name>
<reference evidence="3 4" key="1">
    <citation type="submission" date="2020-05" db="EMBL/GenBank/DDBJ databases">
        <title>Distinct polysaccharide utilization as determinants for interspecies competition between intestinal Prevotella spp.</title>
        <authorList>
            <person name="Galvez E.J.C."/>
            <person name="Iljazovic A."/>
            <person name="Strowig T."/>
        </authorList>
    </citation>
    <scope>NUCLEOTIDE SEQUENCE [LARGE SCALE GENOMIC DNA]</scope>
    <source>
        <strain evidence="3 4">PROD</strain>
    </source>
</reference>
<sequence>MSWIEDRITDYYKWVRERVKVRTDETTGWSVISTPFLGAYNDPIEIFIRTNGENIELSDDGVIFDNLRQLGVNVNRSLKRKEWVEYILRNYGVTIEDNELRATATLENFPQKKHSLLCAMLEISEMEVLAQNNVATIFKEDVKSFFDKNDLVYTPQFIMKGSTGIEFTFDFQFAGRKKETVVKSFNTLNKINVPNFLFTWEDIKPVREEQTGKEVNSLAIVNDVAMKLKPEYITALEKYGCIYVPWSKKDSSETIKLFKELVA</sequence>
<evidence type="ECO:0000259" key="2">
    <source>
        <dbReference type="Pfam" id="PF08862"/>
    </source>
</evidence>
<dbReference type="GeneID" id="82156931"/>
<feature type="domain" description="DUF1828" evidence="1">
    <location>
        <begin position="34"/>
        <end position="123"/>
    </location>
</feature>
<evidence type="ECO:0000313" key="4">
    <source>
        <dbReference type="Proteomes" id="UP001193734"/>
    </source>
</evidence>
<dbReference type="EMBL" id="JABKKE010000005">
    <property type="protein sequence ID" value="NPE13506.1"/>
    <property type="molecule type" value="Genomic_DNA"/>
</dbReference>
<gene>
    <name evidence="3" type="ORF">HPS55_04045</name>
</gene>